<organism evidence="2 3">
    <name type="scientific">Ancylostoma ceylanicum</name>
    <dbReference type="NCBI Taxonomy" id="53326"/>
    <lineage>
        <taxon>Eukaryota</taxon>
        <taxon>Metazoa</taxon>
        <taxon>Ecdysozoa</taxon>
        <taxon>Nematoda</taxon>
        <taxon>Chromadorea</taxon>
        <taxon>Rhabditida</taxon>
        <taxon>Rhabditina</taxon>
        <taxon>Rhabditomorpha</taxon>
        <taxon>Strongyloidea</taxon>
        <taxon>Ancylostomatidae</taxon>
        <taxon>Ancylostomatinae</taxon>
        <taxon>Ancylostoma</taxon>
    </lineage>
</organism>
<dbReference type="SMART" id="SM00198">
    <property type="entry name" value="SCP"/>
    <property type="match status" value="1"/>
</dbReference>
<sequence length="504" mass="55227">MYWYSLFRSSSRGSKLACIGIVLESLDSSGKNTAAVRHGTEPNVTWVTDVTVYQHAWKPYRDIASKRRKTTLEGKLPPTAPELLHAPNGIWDLHHNELQCISALKILEEWSCDLEQKAREVIGEDCSDPGAPPTLNNGGLANIFSPEYQAGDNSTAGQVIKSVLDSHLVQIDMKKLGVRTYGTVISHPIYTGNDELLLGYANLVRATNTGIGCTINMCPATDAHSDGLVTSYCLMNGETIKQKEPIYEGTTVNEGGCEEVTCPAMYKCNATTNLCERTATSGPSATTMTPVKAEFPEANGRGRCQRSSRGGKMTDELRDLYTEQHNIRRRKLAKGKISGKDGKSLPNAANMWRIVYDCDLEKEAIEYASGCPSSPSQPSERSDLGENFGRLEAESSLNFKKAVRKAVAGWWDVVGSVNYFGNSVTYLEGYNEHPISSFTQMAWAKTEKIGCSIAKCKDQYVSICRYSPSGNIANEDIYQKGRPCSAKPSASCDNGLLVRRASSY</sequence>
<protein>
    <recommendedName>
        <fullName evidence="1">SCP domain-containing protein</fullName>
    </recommendedName>
</protein>
<dbReference type="InterPro" id="IPR001283">
    <property type="entry name" value="CRISP-related"/>
</dbReference>
<proteinExistence type="predicted"/>
<dbReference type="PANTHER" id="PTHR10334">
    <property type="entry name" value="CYSTEINE-RICH SECRETORY PROTEIN-RELATED"/>
    <property type="match status" value="1"/>
</dbReference>
<dbReference type="InterPro" id="IPR035940">
    <property type="entry name" value="CAP_sf"/>
</dbReference>
<evidence type="ECO:0000259" key="1">
    <source>
        <dbReference type="SMART" id="SM00198"/>
    </source>
</evidence>
<dbReference type="PRINTS" id="PR00837">
    <property type="entry name" value="V5TPXLIKE"/>
</dbReference>
<dbReference type="Proteomes" id="UP000024635">
    <property type="component" value="Unassembled WGS sequence"/>
</dbReference>
<dbReference type="SUPFAM" id="SSF55797">
    <property type="entry name" value="PR-1-like"/>
    <property type="match status" value="1"/>
</dbReference>
<dbReference type="Pfam" id="PF00188">
    <property type="entry name" value="CAP"/>
    <property type="match status" value="1"/>
</dbReference>
<evidence type="ECO:0000313" key="2">
    <source>
        <dbReference type="EMBL" id="EYB93985.1"/>
    </source>
</evidence>
<comment type="caution">
    <text evidence="2">The sequence shown here is derived from an EMBL/GenBank/DDBJ whole genome shotgun (WGS) entry which is preliminary data.</text>
</comment>
<accession>A0A016STY5</accession>
<keyword evidence="3" id="KW-1185">Reference proteome</keyword>
<evidence type="ECO:0000313" key="3">
    <source>
        <dbReference type="Proteomes" id="UP000024635"/>
    </source>
</evidence>
<dbReference type="OrthoDB" id="5876828at2759"/>
<name>A0A016STY5_9BILA</name>
<dbReference type="InterPro" id="IPR014044">
    <property type="entry name" value="CAP_dom"/>
</dbReference>
<dbReference type="Gene3D" id="3.40.33.10">
    <property type="entry name" value="CAP"/>
    <property type="match status" value="2"/>
</dbReference>
<dbReference type="CDD" id="cd05380">
    <property type="entry name" value="CAP_euk"/>
    <property type="match status" value="1"/>
</dbReference>
<dbReference type="AlphaFoldDB" id="A0A016STY5"/>
<feature type="domain" description="SCP" evidence="1">
    <location>
        <begin position="316"/>
        <end position="474"/>
    </location>
</feature>
<gene>
    <name evidence="2" type="primary">Acey_s0177.g619</name>
    <name evidence="2" type="ORF">Y032_0177g619</name>
</gene>
<dbReference type="STRING" id="53326.A0A016STY5"/>
<dbReference type="EMBL" id="JARK01001513">
    <property type="protein sequence ID" value="EYB93985.1"/>
    <property type="molecule type" value="Genomic_DNA"/>
</dbReference>
<reference evidence="3" key="1">
    <citation type="journal article" date="2015" name="Nat. Genet.">
        <title>The genome and transcriptome of the zoonotic hookworm Ancylostoma ceylanicum identify infection-specific gene families.</title>
        <authorList>
            <person name="Schwarz E.M."/>
            <person name="Hu Y."/>
            <person name="Antoshechkin I."/>
            <person name="Miller M.M."/>
            <person name="Sternberg P.W."/>
            <person name="Aroian R.V."/>
        </authorList>
    </citation>
    <scope>NUCLEOTIDE SEQUENCE</scope>
    <source>
        <strain evidence="3">HY135</strain>
    </source>
</reference>